<feature type="transmembrane region" description="Helical" evidence="9">
    <location>
        <begin position="421"/>
        <end position="443"/>
    </location>
</feature>
<dbReference type="AlphaFoldDB" id="A0A7G9WEM7"/>
<keyword evidence="13" id="KW-1185">Reference proteome</keyword>
<feature type="transmembrane region" description="Helical" evidence="9">
    <location>
        <begin position="78"/>
        <end position="100"/>
    </location>
</feature>
<keyword evidence="3 9" id="KW-0813">Transport</keyword>
<evidence type="ECO:0000256" key="5">
    <source>
        <dbReference type="ARBA" id="ARBA00022592"/>
    </source>
</evidence>
<keyword evidence="7 9" id="KW-1133">Transmembrane helix</keyword>
<name>A0A7G9WEM7_9FIRM</name>
<feature type="transmembrane region" description="Helical" evidence="9">
    <location>
        <begin position="265"/>
        <end position="288"/>
    </location>
</feature>
<evidence type="ECO:0000256" key="2">
    <source>
        <dbReference type="ARBA" id="ARBA00007069"/>
    </source>
</evidence>
<feature type="transmembrane region" description="Helical" evidence="9">
    <location>
        <begin position="20"/>
        <end position="41"/>
    </location>
</feature>
<feature type="transmembrane region" description="Helical" evidence="9">
    <location>
        <begin position="175"/>
        <end position="202"/>
    </location>
</feature>
<dbReference type="Proteomes" id="UP000516046">
    <property type="component" value="Chromosome"/>
</dbReference>
<reference evidence="12 13" key="1">
    <citation type="submission" date="2020-08" db="EMBL/GenBank/DDBJ databases">
        <authorList>
            <person name="Ren C."/>
            <person name="Gu Y."/>
            <person name="Xu Y."/>
        </authorList>
    </citation>
    <scope>NUCLEOTIDE SEQUENCE [LARGE SCALE GENOMIC DNA]</scope>
    <source>
        <strain evidence="12 13">LBM18003</strain>
    </source>
</reference>
<dbReference type="NCBIfam" id="TIGR02138">
    <property type="entry name" value="phosphate_pstC"/>
    <property type="match status" value="1"/>
</dbReference>
<dbReference type="Pfam" id="PF00528">
    <property type="entry name" value="BPD_transp_1"/>
    <property type="match status" value="1"/>
</dbReference>
<dbReference type="CDD" id="cd06261">
    <property type="entry name" value="TM_PBP2"/>
    <property type="match status" value="1"/>
</dbReference>
<feature type="transmembrane region" description="Helical" evidence="9">
    <location>
        <begin position="364"/>
        <end position="384"/>
    </location>
</feature>
<dbReference type="PROSITE" id="PS50928">
    <property type="entry name" value="ABC_TM1"/>
    <property type="match status" value="1"/>
</dbReference>
<comment type="similarity">
    <text evidence="2 10">Belongs to the binding-protein-dependent transport system permease family. CysTW subfamily.</text>
</comment>
<keyword evidence="4 10" id="KW-1003">Cell membrane</keyword>
<dbReference type="InterPro" id="IPR035906">
    <property type="entry name" value="MetI-like_sf"/>
</dbReference>
<dbReference type="InterPro" id="IPR051124">
    <property type="entry name" value="Phosphate_Transport_Permease"/>
</dbReference>
<evidence type="ECO:0000256" key="10">
    <source>
        <dbReference type="RuleBase" id="RU363054"/>
    </source>
</evidence>
<gene>
    <name evidence="12" type="primary">pstC</name>
    <name evidence="12" type="ORF">H6X83_09255</name>
</gene>
<feature type="domain" description="ABC transmembrane type-1" evidence="11">
    <location>
        <begin position="228"/>
        <end position="440"/>
    </location>
</feature>
<keyword evidence="8 9" id="KW-0472">Membrane</keyword>
<dbReference type="InterPro" id="IPR011864">
    <property type="entry name" value="Phosphate_PstC"/>
</dbReference>
<feature type="transmembrane region" description="Helical" evidence="9">
    <location>
        <begin position="143"/>
        <end position="163"/>
    </location>
</feature>
<evidence type="ECO:0000256" key="6">
    <source>
        <dbReference type="ARBA" id="ARBA00022692"/>
    </source>
</evidence>
<dbReference type="KEGG" id="caml:H6X83_09255"/>
<evidence type="ECO:0000256" key="9">
    <source>
        <dbReference type="RuleBase" id="RU363032"/>
    </source>
</evidence>
<dbReference type="GO" id="GO:0005886">
    <property type="term" value="C:plasma membrane"/>
    <property type="evidence" value="ECO:0007669"/>
    <property type="project" value="UniProtKB-SubCell"/>
</dbReference>
<proteinExistence type="inferred from homology"/>
<feature type="transmembrane region" description="Helical" evidence="9">
    <location>
        <begin position="308"/>
        <end position="326"/>
    </location>
</feature>
<dbReference type="SUPFAM" id="SSF161098">
    <property type="entry name" value="MetI-like"/>
    <property type="match status" value="1"/>
</dbReference>
<evidence type="ECO:0000256" key="3">
    <source>
        <dbReference type="ARBA" id="ARBA00022448"/>
    </source>
</evidence>
<dbReference type="InterPro" id="IPR000515">
    <property type="entry name" value="MetI-like"/>
</dbReference>
<accession>A0A7G9WEM7</accession>
<evidence type="ECO:0000313" key="13">
    <source>
        <dbReference type="Proteomes" id="UP000516046"/>
    </source>
</evidence>
<keyword evidence="5 10" id="KW-0592">Phosphate transport</keyword>
<evidence type="ECO:0000259" key="11">
    <source>
        <dbReference type="PROSITE" id="PS50928"/>
    </source>
</evidence>
<comment type="caution">
    <text evidence="10">Lacks conserved residue(s) required for the propagation of feature annotation.</text>
</comment>
<feature type="transmembrane region" description="Helical" evidence="9">
    <location>
        <begin position="107"/>
        <end position="123"/>
    </location>
</feature>
<keyword evidence="6 9" id="KW-0812">Transmembrane</keyword>
<organism evidence="12 13">
    <name type="scientific">Caproicibacterium amylolyticum</name>
    <dbReference type="NCBI Taxonomy" id="2766537"/>
    <lineage>
        <taxon>Bacteria</taxon>
        <taxon>Bacillati</taxon>
        <taxon>Bacillota</taxon>
        <taxon>Clostridia</taxon>
        <taxon>Eubacteriales</taxon>
        <taxon>Oscillospiraceae</taxon>
        <taxon>Caproicibacterium</taxon>
    </lineage>
</organism>
<evidence type="ECO:0000256" key="7">
    <source>
        <dbReference type="ARBA" id="ARBA00022989"/>
    </source>
</evidence>
<evidence type="ECO:0000256" key="1">
    <source>
        <dbReference type="ARBA" id="ARBA00004651"/>
    </source>
</evidence>
<dbReference type="RefSeq" id="WP_212506207.1">
    <property type="nucleotide sequence ID" value="NZ_CP060696.1"/>
</dbReference>
<dbReference type="Gene3D" id="1.10.3720.10">
    <property type="entry name" value="MetI-like"/>
    <property type="match status" value="1"/>
</dbReference>
<feature type="transmembrane region" description="Helical" evidence="9">
    <location>
        <begin position="222"/>
        <end position="253"/>
    </location>
</feature>
<dbReference type="GO" id="GO:0006817">
    <property type="term" value="P:phosphate ion transport"/>
    <property type="evidence" value="ECO:0007669"/>
    <property type="project" value="UniProtKB-KW"/>
</dbReference>
<comment type="subcellular location">
    <subcellularLocation>
        <location evidence="1 9">Cell membrane</location>
        <topology evidence="1 9">Multi-pass membrane protein</topology>
    </subcellularLocation>
</comment>
<dbReference type="PANTHER" id="PTHR30425:SF1">
    <property type="entry name" value="PHOSPHATE TRANSPORT SYSTEM PERMEASE PROTEIN PSTC"/>
    <property type="match status" value="1"/>
</dbReference>
<evidence type="ECO:0000256" key="8">
    <source>
        <dbReference type="ARBA" id="ARBA00023136"/>
    </source>
</evidence>
<comment type="function">
    <text evidence="10">Part of the binding-protein-dependent transport system for phosphate; probably responsible for the translocation of the substrate across the membrane.</text>
</comment>
<protein>
    <recommendedName>
        <fullName evidence="10">Phosphate transport system permease protein</fullName>
    </recommendedName>
</protein>
<evidence type="ECO:0000313" key="12">
    <source>
        <dbReference type="EMBL" id="QNO17139.1"/>
    </source>
</evidence>
<dbReference type="EMBL" id="CP060696">
    <property type="protein sequence ID" value="QNO17139.1"/>
    <property type="molecule type" value="Genomic_DNA"/>
</dbReference>
<dbReference type="GO" id="GO:0005315">
    <property type="term" value="F:phosphate transmembrane transporter activity"/>
    <property type="evidence" value="ECO:0007669"/>
    <property type="project" value="InterPro"/>
</dbReference>
<evidence type="ECO:0000256" key="4">
    <source>
        <dbReference type="ARBA" id="ARBA00022475"/>
    </source>
</evidence>
<sequence>MENRLTDAQRDRRKAQKTRIVRILAIVLGVVSAASFFFPYITFVFKKQVYSVSALQLLTVRGMRVAGPKLTGIVSIPVLTRIAVLAGVVLALAGVVLMLLKKAAPAGACYILSALTPLIVLISTSDIQSAVTQLNVTQMSVRYLAPFLLVLLLGVVCAVLALWTMGPERLAQSVFLVCACVSIGSVVIITIYVIVSGAPAIAEIGLGNFLFGETWAAGSNQFGILPMILSSIAATAGAILLGVPVGILTAVFLSETARPAVTKIVHPAVELLAGIPSVIYGFFGMLVIVPFIKQCGEFFHWNTQGDSLLAAILILAVMVLPTIVNVSETALRAVPVSYREASMALGATPVMTIFKVTIPAARSGVLSGVILGVGRAIGETMAVIMVAGNVANMPKLLGSVRFLTTGIALELSYSSGLHRQALFAIGLVLFVFIMLVDVLFTYISRKGVQMDAE</sequence>
<dbReference type="PANTHER" id="PTHR30425">
    <property type="entry name" value="PHOSPHATE TRANSPORT SYSTEM PERMEASE PROTEIN PST"/>
    <property type="match status" value="1"/>
</dbReference>